<evidence type="ECO:0000256" key="2">
    <source>
        <dbReference type="ARBA" id="ARBA00004613"/>
    </source>
</evidence>
<evidence type="ECO:0000256" key="3">
    <source>
        <dbReference type="ARBA" id="ARBA00010031"/>
    </source>
</evidence>
<protein>
    <recommendedName>
        <fullName evidence="11">CFEM domain-containing protein</fullName>
    </recommendedName>
</protein>
<keyword evidence="8" id="KW-0449">Lipoprotein</keyword>
<keyword evidence="5" id="KW-0472">Membrane</keyword>
<evidence type="ECO:0000256" key="4">
    <source>
        <dbReference type="ARBA" id="ARBA00022525"/>
    </source>
</evidence>
<proteinExistence type="inferred from homology"/>
<keyword evidence="6 10" id="KW-0732">Signal</keyword>
<comment type="subcellular location">
    <subcellularLocation>
        <location evidence="1">Membrane</location>
        <topology evidence="1">Lipid-anchor</topology>
        <topology evidence="1">GPI-anchor</topology>
    </subcellularLocation>
    <subcellularLocation>
        <location evidence="2">Secreted</location>
    </subcellularLocation>
</comment>
<evidence type="ECO:0000256" key="8">
    <source>
        <dbReference type="ARBA" id="ARBA00023288"/>
    </source>
</evidence>
<dbReference type="InterPro" id="IPR008427">
    <property type="entry name" value="Extracellular_membr_CFEM_dom"/>
</dbReference>
<accession>A0ABR3ZZE7</accession>
<evidence type="ECO:0000256" key="6">
    <source>
        <dbReference type="ARBA" id="ARBA00022729"/>
    </source>
</evidence>
<dbReference type="Proteomes" id="UP001590950">
    <property type="component" value="Unassembled WGS sequence"/>
</dbReference>
<evidence type="ECO:0000256" key="9">
    <source>
        <dbReference type="PROSITE-ProRule" id="PRU01356"/>
    </source>
</evidence>
<reference evidence="12 13" key="1">
    <citation type="submission" date="2024-09" db="EMBL/GenBank/DDBJ databases">
        <title>Rethinking Asexuality: The Enigmatic Case of Functional Sexual Genes in Lepraria (Stereocaulaceae).</title>
        <authorList>
            <person name="Doellman M."/>
            <person name="Sun Y."/>
            <person name="Barcenas-Pena A."/>
            <person name="Lumbsch H.T."/>
            <person name="Grewe F."/>
        </authorList>
    </citation>
    <scope>NUCLEOTIDE SEQUENCE [LARGE SCALE GENOMIC DNA]</scope>
    <source>
        <strain evidence="12 13">Mercado 3170</strain>
    </source>
</reference>
<dbReference type="Pfam" id="PF05730">
    <property type="entry name" value="CFEM"/>
    <property type="match status" value="1"/>
</dbReference>
<feature type="chain" id="PRO_5047327738" description="CFEM domain-containing protein" evidence="10">
    <location>
        <begin position="19"/>
        <end position="193"/>
    </location>
</feature>
<evidence type="ECO:0000256" key="7">
    <source>
        <dbReference type="ARBA" id="ARBA00023157"/>
    </source>
</evidence>
<evidence type="ECO:0000256" key="1">
    <source>
        <dbReference type="ARBA" id="ARBA00004589"/>
    </source>
</evidence>
<comment type="caution">
    <text evidence="12">The sequence shown here is derived from an EMBL/GenBank/DDBJ whole genome shotgun (WGS) entry which is preliminary data.</text>
</comment>
<evidence type="ECO:0000256" key="10">
    <source>
        <dbReference type="SAM" id="SignalP"/>
    </source>
</evidence>
<keyword evidence="7 9" id="KW-1015">Disulfide bond</keyword>
<dbReference type="PROSITE" id="PS52012">
    <property type="entry name" value="CFEM"/>
    <property type="match status" value="1"/>
</dbReference>
<comment type="caution">
    <text evidence="9">Lacks conserved residue(s) required for the propagation of feature annotation.</text>
</comment>
<organism evidence="12 13">
    <name type="scientific">Stereocaulon virgatum</name>
    <dbReference type="NCBI Taxonomy" id="373712"/>
    <lineage>
        <taxon>Eukaryota</taxon>
        <taxon>Fungi</taxon>
        <taxon>Dikarya</taxon>
        <taxon>Ascomycota</taxon>
        <taxon>Pezizomycotina</taxon>
        <taxon>Lecanoromycetes</taxon>
        <taxon>OSLEUM clade</taxon>
        <taxon>Lecanoromycetidae</taxon>
        <taxon>Lecanorales</taxon>
        <taxon>Lecanorineae</taxon>
        <taxon>Stereocaulaceae</taxon>
        <taxon>Stereocaulon</taxon>
    </lineage>
</organism>
<sequence>MKLYAIIVGLGLLHCAVGFDNLERPECMSKCWDNSKYVSTCTEAIGTQCLCEDAEFQNVVLQCLYSQCQTTQFGSALHHALSKCSNPETDTPDFLPPLIRHQSLRKRGSQNMASISAPGQFRLVSASAKIAAHSVVRRSVLASAFVRYSARPTRSVAYLAPPSATTSPLTTSLTALSSASPNSTIVQVPTRTA</sequence>
<dbReference type="EMBL" id="JBEFKJ010000036">
    <property type="protein sequence ID" value="KAL2037909.1"/>
    <property type="molecule type" value="Genomic_DNA"/>
</dbReference>
<keyword evidence="13" id="KW-1185">Reference proteome</keyword>
<evidence type="ECO:0000259" key="11">
    <source>
        <dbReference type="PROSITE" id="PS52012"/>
    </source>
</evidence>
<feature type="signal peptide" evidence="10">
    <location>
        <begin position="1"/>
        <end position="18"/>
    </location>
</feature>
<keyword evidence="4" id="KW-0964">Secreted</keyword>
<evidence type="ECO:0000256" key="5">
    <source>
        <dbReference type="ARBA" id="ARBA00022622"/>
    </source>
</evidence>
<gene>
    <name evidence="12" type="ORF">N7G274_009384</name>
</gene>
<feature type="domain" description="CFEM" evidence="11">
    <location>
        <begin position="1"/>
        <end position="111"/>
    </location>
</feature>
<feature type="disulfide bond" evidence="9">
    <location>
        <begin position="51"/>
        <end position="84"/>
    </location>
</feature>
<comment type="similarity">
    <text evidence="3">Belongs to the RBT5 family.</text>
</comment>
<keyword evidence="5" id="KW-0336">GPI-anchor</keyword>
<keyword evidence="5" id="KW-0325">Glycoprotein</keyword>
<evidence type="ECO:0000313" key="12">
    <source>
        <dbReference type="EMBL" id="KAL2037909.1"/>
    </source>
</evidence>
<evidence type="ECO:0000313" key="13">
    <source>
        <dbReference type="Proteomes" id="UP001590950"/>
    </source>
</evidence>
<name>A0ABR3ZZE7_9LECA</name>